<evidence type="ECO:0000256" key="1">
    <source>
        <dbReference type="ARBA" id="ARBA00004496"/>
    </source>
</evidence>
<feature type="repeat" description="TPR" evidence="5">
    <location>
        <begin position="239"/>
        <end position="272"/>
    </location>
</feature>
<sequence length="544" mass="63037">MFEEKGLIDKPNQTLKQKSLLTKYGIPIDHLSFEYIATCIDLKELEKIVRILRSNEEGHYSELQIKAEERLRLLNPNSRQLRSDESVLTRNSLNKEDWQKLASDITNWQREVSERDLTLREENNNNNMEDVSVPVRQSLLKSAPENKAAGNGVRAKRGVSDYAAWDRYDAHSELRKIDLELERQEREKERRRRERKREELREREKEEQKREQRQVETNRLNALVKEAGKLSDTERQIKAQQEKERGNEYYKAKEFTEAIEYYTASIKIWPTPKAHNNRAACYVQQCRYSAALDDANHTLAMEPDNIKALFRRGIALQHKNKFSQALVDMNAILKQQPKHLLAQHISKELREQILTLPRTIRVMRDEGFNKPKKVIEIKSGHGTKPRLGYRTYEVNEWGLPNVMCECIDTPKFVQHAQKKNLPSYYYSQPSTSAASNVRIVEVGDDPEVPKPSTKLDIVEVEKSEASEDFFKQKKCAIVSERTLLKPFSIMSDNVNMVDDNKSSSSSHYESVTTSSSAESTEYITADEDFELNPLLDDASDNAEI</sequence>
<evidence type="ECO:0000256" key="5">
    <source>
        <dbReference type="PROSITE-ProRule" id="PRU00339"/>
    </source>
</evidence>
<dbReference type="InterPro" id="IPR019734">
    <property type="entry name" value="TPR_rpt"/>
</dbReference>
<evidence type="ECO:0000313" key="7">
    <source>
        <dbReference type="EMBL" id="JAT10498.1"/>
    </source>
</evidence>
<dbReference type="GO" id="GO:0006626">
    <property type="term" value="P:protein targeting to mitochondrion"/>
    <property type="evidence" value="ECO:0007669"/>
    <property type="project" value="TreeGrafter"/>
</dbReference>
<dbReference type="EMBL" id="GEBQ01029479">
    <property type="protein sequence ID" value="JAT10498.1"/>
    <property type="molecule type" value="Transcribed_RNA"/>
</dbReference>
<keyword evidence="2" id="KW-0963">Cytoplasm</keyword>
<dbReference type="GO" id="GO:0005739">
    <property type="term" value="C:mitochondrion"/>
    <property type="evidence" value="ECO:0007669"/>
    <property type="project" value="TreeGrafter"/>
</dbReference>
<protein>
    <submittedName>
        <fullName evidence="7">Uncharacterized protein</fullName>
    </submittedName>
</protein>
<dbReference type="InterPro" id="IPR051982">
    <property type="entry name" value="CiliaryAsmbly_MitoImport"/>
</dbReference>
<dbReference type="GO" id="GO:0005829">
    <property type="term" value="C:cytosol"/>
    <property type="evidence" value="ECO:0007669"/>
    <property type="project" value="TreeGrafter"/>
</dbReference>
<evidence type="ECO:0000256" key="2">
    <source>
        <dbReference type="ARBA" id="ARBA00022490"/>
    </source>
</evidence>
<dbReference type="PANTHER" id="PTHR45984">
    <property type="entry name" value="RNA (RNA) POLYMERASE II ASSOCIATED PROTEIN HOMOLOG"/>
    <property type="match status" value="1"/>
</dbReference>
<keyword evidence="4 5" id="KW-0802">TPR repeat</keyword>
<dbReference type="Gene3D" id="1.25.40.10">
    <property type="entry name" value="Tetratricopeptide repeat domain"/>
    <property type="match status" value="1"/>
</dbReference>
<keyword evidence="3" id="KW-0677">Repeat</keyword>
<dbReference type="AlphaFoldDB" id="A0A1B6KGA8"/>
<dbReference type="GO" id="GO:0031072">
    <property type="term" value="F:heat shock protein binding"/>
    <property type="evidence" value="ECO:0007669"/>
    <property type="project" value="TreeGrafter"/>
</dbReference>
<proteinExistence type="predicted"/>
<feature type="region of interest" description="Disordered" evidence="6">
    <location>
        <begin position="184"/>
        <end position="217"/>
    </location>
</feature>
<organism evidence="7">
    <name type="scientific">Graphocephala atropunctata</name>
    <dbReference type="NCBI Taxonomy" id="36148"/>
    <lineage>
        <taxon>Eukaryota</taxon>
        <taxon>Metazoa</taxon>
        <taxon>Ecdysozoa</taxon>
        <taxon>Arthropoda</taxon>
        <taxon>Hexapoda</taxon>
        <taxon>Insecta</taxon>
        <taxon>Pterygota</taxon>
        <taxon>Neoptera</taxon>
        <taxon>Paraneoptera</taxon>
        <taxon>Hemiptera</taxon>
        <taxon>Auchenorrhyncha</taxon>
        <taxon>Membracoidea</taxon>
        <taxon>Cicadellidae</taxon>
        <taxon>Cicadellinae</taxon>
        <taxon>Cicadellini</taxon>
        <taxon>Graphocephala</taxon>
    </lineage>
</organism>
<feature type="compositionally biased region" description="Basic and acidic residues" evidence="6">
    <location>
        <begin position="196"/>
        <end position="216"/>
    </location>
</feature>
<dbReference type="InterPro" id="IPR011990">
    <property type="entry name" value="TPR-like_helical_dom_sf"/>
</dbReference>
<evidence type="ECO:0000256" key="3">
    <source>
        <dbReference type="ARBA" id="ARBA00022737"/>
    </source>
</evidence>
<dbReference type="SMART" id="SM00028">
    <property type="entry name" value="TPR"/>
    <property type="match status" value="3"/>
</dbReference>
<evidence type="ECO:0000256" key="6">
    <source>
        <dbReference type="SAM" id="MobiDB-lite"/>
    </source>
</evidence>
<dbReference type="PANTHER" id="PTHR45984:SF1">
    <property type="entry name" value="SPAG1 AXONEMAL DYNEIN ASSEMBLY FACTOR"/>
    <property type="match status" value="1"/>
</dbReference>
<accession>A0A1B6KGA8</accession>
<feature type="region of interest" description="Disordered" evidence="6">
    <location>
        <begin position="499"/>
        <end position="544"/>
    </location>
</feature>
<dbReference type="PROSITE" id="PS50005">
    <property type="entry name" value="TPR"/>
    <property type="match status" value="1"/>
</dbReference>
<gene>
    <name evidence="7" type="ORF">g.9168</name>
</gene>
<reference evidence="7" key="1">
    <citation type="submission" date="2015-11" db="EMBL/GenBank/DDBJ databases">
        <title>De novo transcriptome assembly of four potential Pierce s Disease insect vectors from Arizona vineyards.</title>
        <authorList>
            <person name="Tassone E.E."/>
        </authorList>
    </citation>
    <scope>NUCLEOTIDE SEQUENCE</scope>
</reference>
<comment type="subcellular location">
    <subcellularLocation>
        <location evidence="1">Cytoplasm</location>
    </subcellularLocation>
</comment>
<name>A0A1B6KGA8_9HEMI</name>
<feature type="compositionally biased region" description="Low complexity" evidence="6">
    <location>
        <begin position="499"/>
        <end position="521"/>
    </location>
</feature>
<dbReference type="SUPFAM" id="SSF48452">
    <property type="entry name" value="TPR-like"/>
    <property type="match status" value="1"/>
</dbReference>
<evidence type="ECO:0000256" key="4">
    <source>
        <dbReference type="ARBA" id="ARBA00022803"/>
    </source>
</evidence>